<dbReference type="GO" id="GO:0031177">
    <property type="term" value="F:phosphopantetheine binding"/>
    <property type="evidence" value="ECO:0007669"/>
    <property type="project" value="InterPro"/>
</dbReference>
<dbReference type="InterPro" id="IPR029058">
    <property type="entry name" value="AB_hydrolase_fold"/>
</dbReference>
<evidence type="ECO:0000313" key="8">
    <source>
        <dbReference type="Proteomes" id="UP001139157"/>
    </source>
</evidence>
<dbReference type="Gene3D" id="3.40.50.980">
    <property type="match status" value="6"/>
</dbReference>
<comment type="caution">
    <text evidence="7">The sequence shown here is derived from an EMBL/GenBank/DDBJ whole genome shotgun (WGS) entry which is preliminary data.</text>
</comment>
<name>A0A9X2J1C7_9NOCA</name>
<keyword evidence="4" id="KW-0677">Repeat</keyword>
<dbReference type="GO" id="GO:0043041">
    <property type="term" value="P:amino acid activation for nonribosomal peptide biosynthetic process"/>
    <property type="evidence" value="ECO:0007669"/>
    <property type="project" value="TreeGrafter"/>
</dbReference>
<dbReference type="InterPro" id="IPR001242">
    <property type="entry name" value="Condensation_dom"/>
</dbReference>
<evidence type="ECO:0000256" key="5">
    <source>
        <dbReference type="ARBA" id="ARBA00023194"/>
    </source>
</evidence>
<dbReference type="Pfam" id="PF00501">
    <property type="entry name" value="AMP-binding"/>
    <property type="match status" value="3"/>
</dbReference>
<sequence length="4366" mass="466582">MSQGSSAPPAGAFPLSAAQRGIWFAQHFAGDTPISIAQYVEFAGAVDVELLARAARQAGREFGTGYLRLIEIDGTPYQLVDTTLDDHVDLIDLREAPDPESAAHAWMRAEYSAPLDPLTDRLVRMAMLRIADDRWFWYSRLHHIVLDGVGALTMMQRTSEIYDCAVTGREIPPGRAEDLRKIVDDDLSYRDSNRLHADREYWRTHLEGMAEPVTLAGRQAGVDAQPNLVSGELPLDTAELIELAAKEQSSSAAPIIVAAFGAYLAAMTGAAEVVLGLPVSGRTTATLRRSGGMVANVVPLRLRLDPTRTVGELIRATQGELTGALRRQRYRQEDIIRDLGWSMEEVTSFGPTVNLMMVDSRIQLGGVTGRLHVLTSGLIDDLFVNVYPGVGGESTHIDFQANPNLYDQAALAAQYGRFLDYLARFLAAGADAPLVSVSVTSAAERAASAPARGPADVPARPLPDILAAGARVDAEAIAIATDDLELTYRELDDYTNRLARLLIEAGAGPERMVAISIPRSRESVLAMYAVAKTGAAFVPIDPTYPADRIDYMIADSGVVAGVTVAGVRGALPDRVSWLEIDTAASEAAVAQQDSSPITDADRRSPVRLDHIAYVIYTSGSTGMPKGVLVSHRGLANLVASSGAAFRVHANSVMAHAVSPSFDISVEELLVAFAAGATVAVVPPAAYAGVELARVLRALRVTHLNVTPAVVNSLDPATLPELCTVVVGGDACPPELLSRWSGRTLLNGYGPTETTVTVTLSDPLAPGDPVRIGGPVRGVRALVLDPWLRPVPPGVTGELYLSGACLARGYHRRNGLTAERFVADPTAGGARMYRTGDLVRWQCRDGRFELEYAGRGDAQVKVRGFRIELGEVDAALQRQPGVEFALTLGVETDSGATALASYVLGEKADLDPDALRAALGEILPAYMVPAAIVVLDHIPLTPVGKVDRRALPRPDFRARTGTGRAPSTPRERVLAELFAEVLGLDSVGVDDNFFALGGDSIIAIQLVSRAKAAGLGFGAREVFERRTVAGLAAIATEVGAEAVRELPGGGIGPIELTPIVHDMLAHGAPWDRYAQAVLIGLPADLDRVRLTAALQALIDHHDLLRCELSQHDGEWKWLVGERGSIDAAALLDIVAAGADPETELQCAADRLDPRGGVVARFALIESAEAAPLLWLVLHHLVVDGVSWRILLPDLATAYAGGPLAPVGTSFRRWAHGQREQAHQRGAELPLWQRISRTADPALGAVAFDPAVDVVATVAELDTVIDLDSASAVLERVSERFHCGADEALLTALALAVSRWRGHTTTLLTLEGHGREDAILPGADVARTLGWFTSVYPVALDLTDIDLDDAFAGGPAAGAALKSVKEQLRQLPDKGVGYGMLRYLNPEGGLGLSVTPQISFNYLGRAATGDEGPWLPRRFASTRDPRAPLPAAVDINAIRTDAGLEVSWAYATRLLDEPRVAALADLWREAIRALAAHADAAGAGGHTPSDFDLVRATQAQIEQWERDHPNLVDVWPLSPLQYGLLFHARYDTDTADDYTVQTRLTLAGRVDSARLRAAARQVVERHANLRVAFVETEDGPRQLVLATADPDWREVDLTELATPEDRARELERLIALDASTRFELTHPPLLRFALVRTAADAWTLLLTNHHLVLDGWSTPLLVRELLTTYLGLLSGSASALPAPPSYRQFLSWLAAQDDRESLAAWSRSLAGVDAPTRAVPTLAGIESAESEMVTVDLAQPDVERLAATARAAGATVNTAVEAAWALLLAMLTGRTDVVFGGTVSGRPPQLPGVEEMVGLFINTLPVRVRLDPGERVADLLARVQAEQARLLDHQHVGLAAIHRAVGLPELFDTLVVFESYPMDREALSRALDIGGMRILDVTGTDATPYPLNLMVIPLPDGLRVSVKFLVDHLDSAAARRLLDRFVALLTQIAEQPGQRVARLQHCDARERTALLPVRGPQAVAPRTLPEILVDGASIDPDRIAVQAGALTMTYRDLDAWSNRFARVLLRRGVGREVFVVLALTRSVESVVAVWALAKTGAAFLPLDPNYPVERIEHILTDSRAPIGVTICEVGETLPGTIDWLLLDDLNTIRRVMTVSDAPITDAERGGPVLLDQIAYLIYTSGSTGKPKAVLVGHRGLANLVATQANTLDLDASAGVLQVASPSFDASVHELLKAHAMGGRLVLSPPDVYGGTELERLLRTQRVTHAVITPSVLATMEPHDLPELRVLSVAGEAVGPELVAEWSNGRRMVNLYGPTEFSIWATGPGELRPGEPITIGGPIHGAAAMVLDGWLRPVPTGVTGELYLAGTALARGYFHRFGLTAARFVADPYGAPGSRMYRTGDMVRWVENGPAPRLEYLGRSDFQVKVRGLRIELGEIDAVLARDPDVEYAATIGAPGPTGATVLVAYVVAAAGRALDTERLRTSVAAALPGYMVPGYILELDSIPLTPVGKLDRGALPAPDVADLHQRYLAPRTPVERTVAAVFAEVTGSEQVSIDRSFFDLGGNSLSATKVVARVNAALGSTIALRDLFDAPTVAQLSARITPAAEAGPGRPALAARIRPDRIPLSAAQQRIWVLNRMDPGSAVYNIVAPLRLTGELDAGALRRAVGDVVARHESLRTIYPADAEGPRQVVLDAEAVTPEVAVVETGDGAELGERIARLAGSGFDLTREPPLRIGLFRIAPDVHVVVLVVHHISADGASMAPLASDLLTAYVGHARGVAATLPPLPVQYADYALWHRELLGAESDPKSLAASQIRYWTDTLAGAPDALELPAQRPRPAVQSMRSADLRFTLDVRLHRELSALAATGDASLFMVLHAALAVLLARLGGTDDVVIGTAVAGRGEQALDGLVGMFVNTVPLRTVVDPNLGFEQFLSTVRGTDLDAFARADVPFERLVQVLNPTRSTAHHPIFQISLSLQNFVEPALELPGLRVRVEPFERDGSQFDLSFDLRERFSDGEPAGVDAVLTYARDLFDEYGAASIADRWQRVLAAVVADAARPVADIDILGESERAALVPGYGPHTVGTATLADVLAESVAAHPDRTALVADGVSWSYRELDARATRLAALLARAGAGPETVVALGLTRGGELLTGLWAAAKTGAAFLPIDPKHPIDRIEHMLGDSGARLGLTLSAHRPLLPGVVRWLVLDDPEFAARWDEAETTAPPVVVHPDHPAWMIYTSGSTGTPKGVSVSHLGIADMIAAQRDSLGVDEHSRVLQVASPSFDASVFEALMAFGSGGSCVVAPPEVFGGSALAELVAAEAVTHMVITPSALATVEPAQMSGVRVLAVAGEAVSAELVQRWALGRTMVNLYGPTEFTIWATGSRALAVGAPITIGGPVHGAAVLVLDDRLRPVPFGVAGELYLSGAALARGYHARPDLTAGRFVADPFGAAGKRMYRTGDLVRWVGSLGAPELEYLGRTDFQVKVRGQRIELGEIDAVLGRAPGVEFAVTLGVRTPAGTAALAAYLVPRATGLDLAAVRAHAQDRLPGYMVPSAFVVLAELPINAVGKLDRKRLPEPVFDDVGTEYAPPSTPTEEALAAVVAELVGREKVGVLDSFFALGGDSILAIQLVSRARLRGITLTPLQVFEHRTVAAMAAAADAADVEVILDELPGGGVGDIPLTPIVRYMIERGGTFDRFAQTAVLELPVGIVRAQLVATLTAVVDRHDMLRARLFRDGEWRLRVAEPGTVDVDALIRRVEFAADADSVDLREYAVVELDSAMNRLDPARGVVLQFVWLDPIGDAGERSRAGRLIVVAHHLVIDGVSWRILVPDLMAAWAQVSAGATPVLPEPGTSMRRWAYALEEQAHRTERIAELDYWRTVVDGPDPRLGERDLDPAIDRTATLRTVEIVVPEHVTTALLTTVPAIFDGSVEDALLATLALAVSRWRTDRPDSVLLRLEGHGRQQEIVPGADLSRTVGWFTSVYPFRVELAGLDIDEALIGGAAMGAAIRSVKHRLLRVPDRGIGFGLLRYLNPAAAQRLPERLPGRIAFNYLGRYAAGDIPAGLDGLGWLPTDEFGDLHTRECPDVPLTAEIDINAVVVGDRLQAGFGYPDTLLSADDVAELARLWIETLTAAALFAQSPLARQAAEDDARERAAAQRLAAAPGPAPMGLGLDVLLPIRPDGTEPALFCIHPSSGIAWTYLGLAELLRSGRPIYGLQAPDLSGEPAARSIAEFADRYAREIRRVQPDGPYHLLGWSFGGLIAHAVATRLEQSGERVGVVALLDADTADIDGDSIERLSAGAFVNTFGGVLGIDDVPASATAEEAAAAIRDRTGGVAIIDADTIERMAASYNASARTRTGYRRPVYRGDVLYFSATVGTSEIFGPSGWRRYVTGSITNYDIEATHDELTAPHVLPVIARVLDEHLEAGQ</sequence>
<dbReference type="Gene3D" id="3.30.300.30">
    <property type="match status" value="3"/>
</dbReference>
<dbReference type="FunFam" id="3.40.50.980:FF:000001">
    <property type="entry name" value="Non-ribosomal peptide synthetase"/>
    <property type="match status" value="1"/>
</dbReference>
<dbReference type="NCBIfam" id="TIGR01733">
    <property type="entry name" value="AA-adenyl-dom"/>
    <property type="match status" value="3"/>
</dbReference>
<dbReference type="FunFam" id="1.10.1200.10:FF:000005">
    <property type="entry name" value="Nonribosomal peptide synthetase 1"/>
    <property type="match status" value="2"/>
</dbReference>
<dbReference type="Gene3D" id="1.10.1200.10">
    <property type="entry name" value="ACP-like"/>
    <property type="match status" value="3"/>
</dbReference>
<comment type="cofactor">
    <cofactor evidence="1">
        <name>pantetheine 4'-phosphate</name>
        <dbReference type="ChEBI" id="CHEBI:47942"/>
    </cofactor>
</comment>
<dbReference type="InterPro" id="IPR045851">
    <property type="entry name" value="AMP-bd_C_sf"/>
</dbReference>
<evidence type="ECO:0000259" key="6">
    <source>
        <dbReference type="PROSITE" id="PS50075"/>
    </source>
</evidence>
<evidence type="ECO:0000313" key="7">
    <source>
        <dbReference type="EMBL" id="MCM6778749.1"/>
    </source>
</evidence>
<keyword evidence="3" id="KW-0597">Phosphoprotein</keyword>
<dbReference type="GO" id="GO:0008610">
    <property type="term" value="P:lipid biosynthetic process"/>
    <property type="evidence" value="ECO:0007669"/>
    <property type="project" value="UniProtKB-ARBA"/>
</dbReference>
<dbReference type="InterPro" id="IPR020802">
    <property type="entry name" value="TesA-like"/>
</dbReference>
<dbReference type="RefSeq" id="WP_251918329.1">
    <property type="nucleotide sequence ID" value="NZ_JAMRXG010000026.1"/>
</dbReference>
<dbReference type="GO" id="GO:0017000">
    <property type="term" value="P:antibiotic biosynthetic process"/>
    <property type="evidence" value="ECO:0007669"/>
    <property type="project" value="UniProtKB-KW"/>
</dbReference>
<evidence type="ECO:0000256" key="3">
    <source>
        <dbReference type="ARBA" id="ARBA00022553"/>
    </source>
</evidence>
<dbReference type="InterPro" id="IPR010071">
    <property type="entry name" value="AA_adenyl_dom"/>
</dbReference>
<reference evidence="7" key="1">
    <citation type="submission" date="2022-06" db="EMBL/GenBank/DDBJ databases">
        <title>Novel species in genus nocardia.</title>
        <authorList>
            <person name="Li F."/>
        </authorList>
    </citation>
    <scope>NUCLEOTIDE SEQUENCE</scope>
    <source>
        <strain evidence="7">CDC141</strain>
    </source>
</reference>
<dbReference type="SUPFAM" id="SSF53474">
    <property type="entry name" value="alpha/beta-Hydrolases"/>
    <property type="match status" value="1"/>
</dbReference>
<dbReference type="InterPro" id="IPR023213">
    <property type="entry name" value="CAT-like_dom_sf"/>
</dbReference>
<dbReference type="InterPro" id="IPR009081">
    <property type="entry name" value="PP-bd_ACP"/>
</dbReference>
<dbReference type="InterPro" id="IPR000873">
    <property type="entry name" value="AMP-dep_synth/lig_dom"/>
</dbReference>
<dbReference type="Pfam" id="PF00975">
    <property type="entry name" value="Thioesterase"/>
    <property type="match status" value="1"/>
</dbReference>
<gene>
    <name evidence="7" type="ORF">NDR86_35245</name>
</gene>
<dbReference type="SMART" id="SM00824">
    <property type="entry name" value="PKS_TE"/>
    <property type="match status" value="1"/>
</dbReference>
<feature type="domain" description="Carrier" evidence="6">
    <location>
        <begin position="2471"/>
        <end position="2546"/>
    </location>
</feature>
<dbReference type="Proteomes" id="UP001139157">
    <property type="component" value="Unassembled WGS sequence"/>
</dbReference>
<dbReference type="GO" id="GO:0044550">
    <property type="term" value="P:secondary metabolite biosynthetic process"/>
    <property type="evidence" value="ECO:0007669"/>
    <property type="project" value="TreeGrafter"/>
</dbReference>
<dbReference type="SMART" id="SM00823">
    <property type="entry name" value="PKS_PP"/>
    <property type="match status" value="3"/>
</dbReference>
<dbReference type="NCBIfam" id="TIGR01720">
    <property type="entry name" value="NRPS-para261"/>
    <property type="match status" value="1"/>
</dbReference>
<dbReference type="Pfam" id="PF00550">
    <property type="entry name" value="PP-binding"/>
    <property type="match status" value="3"/>
</dbReference>
<dbReference type="PANTHER" id="PTHR45527:SF1">
    <property type="entry name" value="FATTY ACID SYNTHASE"/>
    <property type="match status" value="1"/>
</dbReference>
<evidence type="ECO:0000256" key="1">
    <source>
        <dbReference type="ARBA" id="ARBA00001957"/>
    </source>
</evidence>
<dbReference type="SUPFAM" id="SSF47336">
    <property type="entry name" value="ACP-like"/>
    <property type="match status" value="3"/>
</dbReference>
<organism evidence="7 8">
    <name type="scientific">Nocardia pulmonis</name>
    <dbReference type="NCBI Taxonomy" id="2951408"/>
    <lineage>
        <taxon>Bacteria</taxon>
        <taxon>Bacillati</taxon>
        <taxon>Actinomycetota</taxon>
        <taxon>Actinomycetes</taxon>
        <taxon>Mycobacteriales</taxon>
        <taxon>Nocardiaceae</taxon>
        <taxon>Nocardia</taxon>
    </lineage>
</organism>
<dbReference type="SUPFAM" id="SSF52777">
    <property type="entry name" value="CoA-dependent acyltransferases"/>
    <property type="match status" value="10"/>
</dbReference>
<dbReference type="InterPro" id="IPR020845">
    <property type="entry name" value="AMP-binding_CS"/>
</dbReference>
<dbReference type="CDD" id="cd19543">
    <property type="entry name" value="DCL_NRPS"/>
    <property type="match status" value="1"/>
</dbReference>
<keyword evidence="8" id="KW-1185">Reference proteome</keyword>
<accession>A0A9X2J1C7</accession>
<dbReference type="InterPro" id="IPR020806">
    <property type="entry name" value="PKS_PP-bd"/>
</dbReference>
<dbReference type="PANTHER" id="PTHR45527">
    <property type="entry name" value="NONRIBOSOMAL PEPTIDE SYNTHETASE"/>
    <property type="match status" value="1"/>
</dbReference>
<dbReference type="InterPro" id="IPR006162">
    <property type="entry name" value="Ppantetheine_attach_site"/>
</dbReference>
<dbReference type="FunFam" id="3.40.50.12780:FF:000012">
    <property type="entry name" value="Non-ribosomal peptide synthetase"/>
    <property type="match status" value="1"/>
</dbReference>
<dbReference type="InterPro" id="IPR025110">
    <property type="entry name" value="AMP-bd_C"/>
</dbReference>
<proteinExistence type="predicted"/>
<dbReference type="InterPro" id="IPR036736">
    <property type="entry name" value="ACP-like_sf"/>
</dbReference>
<dbReference type="PROSITE" id="PS00455">
    <property type="entry name" value="AMP_BINDING"/>
    <property type="match status" value="3"/>
</dbReference>
<protein>
    <submittedName>
        <fullName evidence="7">Amino acid adenylation domain-containing protein</fullName>
    </submittedName>
</protein>
<evidence type="ECO:0000256" key="4">
    <source>
        <dbReference type="ARBA" id="ARBA00022737"/>
    </source>
</evidence>
<dbReference type="GO" id="GO:0005829">
    <property type="term" value="C:cytosol"/>
    <property type="evidence" value="ECO:0007669"/>
    <property type="project" value="TreeGrafter"/>
</dbReference>
<dbReference type="Gene3D" id="3.30.559.10">
    <property type="entry name" value="Chloramphenicol acetyltransferase-like domain"/>
    <property type="match status" value="5"/>
</dbReference>
<dbReference type="PROSITE" id="PS50075">
    <property type="entry name" value="CARRIER"/>
    <property type="match status" value="3"/>
</dbReference>
<feature type="domain" description="Carrier" evidence="6">
    <location>
        <begin position="964"/>
        <end position="1038"/>
    </location>
</feature>
<keyword evidence="5" id="KW-0045">Antibiotic biosynthesis</keyword>
<dbReference type="Gene3D" id="3.40.50.1820">
    <property type="entry name" value="alpha/beta hydrolase"/>
    <property type="match status" value="1"/>
</dbReference>
<dbReference type="PROSITE" id="PS00012">
    <property type="entry name" value="PHOSPHOPANTETHEINE"/>
    <property type="match status" value="3"/>
</dbReference>
<dbReference type="CDD" id="cd19540">
    <property type="entry name" value="LCL_NRPS-like"/>
    <property type="match status" value="1"/>
</dbReference>
<dbReference type="Pfam" id="PF13193">
    <property type="entry name" value="AMP-binding_C"/>
    <property type="match status" value="3"/>
</dbReference>
<keyword evidence="2" id="KW-0596">Phosphopantetheine</keyword>
<feature type="domain" description="Carrier" evidence="6">
    <location>
        <begin position="3526"/>
        <end position="3600"/>
    </location>
</feature>
<dbReference type="Gene3D" id="3.30.559.30">
    <property type="entry name" value="Nonribosomal peptide synthetase, condensation domain"/>
    <property type="match status" value="5"/>
</dbReference>
<dbReference type="Gene3D" id="2.30.38.10">
    <property type="entry name" value="Luciferase, Domain 3"/>
    <property type="match status" value="3"/>
</dbReference>
<dbReference type="NCBIfam" id="NF003417">
    <property type="entry name" value="PRK04813.1"/>
    <property type="match status" value="3"/>
</dbReference>
<dbReference type="Pfam" id="PF00668">
    <property type="entry name" value="Condensation"/>
    <property type="match status" value="5"/>
</dbReference>
<dbReference type="InterPro" id="IPR010060">
    <property type="entry name" value="NRPS_synth"/>
</dbReference>
<evidence type="ECO:0000256" key="2">
    <source>
        <dbReference type="ARBA" id="ARBA00022450"/>
    </source>
</evidence>
<dbReference type="EMBL" id="JAMRXG010000026">
    <property type="protein sequence ID" value="MCM6778749.1"/>
    <property type="molecule type" value="Genomic_DNA"/>
</dbReference>
<dbReference type="SUPFAM" id="SSF56801">
    <property type="entry name" value="Acetyl-CoA synthetase-like"/>
    <property type="match status" value="3"/>
</dbReference>
<dbReference type="GO" id="GO:0003824">
    <property type="term" value="F:catalytic activity"/>
    <property type="evidence" value="ECO:0007669"/>
    <property type="project" value="InterPro"/>
</dbReference>
<dbReference type="InterPro" id="IPR001031">
    <property type="entry name" value="Thioesterase"/>
</dbReference>